<keyword evidence="1" id="KW-0472">Membrane</keyword>
<dbReference type="GeneID" id="36511057"/>
<keyword evidence="2" id="KW-0378">Hydrolase</keyword>
<sequence>MVDLLSHVLFAYAGVTVVSLAVDVSRAARTAALFGAIVPDVSKVGLFVDDDPLEALVGGSIEVLGWHTLLGVGLSIGIAGLLVGRRFRRTAIRWMAVGVTSHLLLDALLRTPTGTSSYALFWPVSGYRPPTPGLYLSGDPVVLVVAALAAGGAWSVRRHITRHR</sequence>
<keyword evidence="1" id="KW-0812">Transmembrane</keyword>
<feature type="transmembrane region" description="Helical" evidence="1">
    <location>
        <begin position="133"/>
        <end position="156"/>
    </location>
</feature>
<dbReference type="RefSeq" id="WP_108380781.1">
    <property type="nucleotide sequence ID" value="NZ_CP028858.1"/>
</dbReference>
<dbReference type="EMBL" id="CP028858">
    <property type="protein sequence ID" value="AWB26412.1"/>
    <property type="molecule type" value="Genomic_DNA"/>
</dbReference>
<reference evidence="2 3" key="1">
    <citation type="submission" date="2018-04" db="EMBL/GenBank/DDBJ databases">
        <title>Halococcoides cellulosivorans gen. nov., sp. nov., an extremely halophilic cellulose-utilizing haloarchaeon from hypersaline lakes.</title>
        <authorList>
            <person name="Sorokin D.Y."/>
            <person name="Toshchakov S.V."/>
            <person name="Samarov N.I."/>
            <person name="Korzhenkov A."/>
            <person name="Kublanov I.V."/>
        </authorList>
    </citation>
    <scope>NUCLEOTIDE SEQUENCE [LARGE SCALE GENOMIC DNA]</scope>
    <source>
        <strain evidence="2 3">HArcel1</strain>
    </source>
</reference>
<keyword evidence="1" id="KW-1133">Transmembrane helix</keyword>
<dbReference type="AlphaFoldDB" id="A0A2R4WXY9"/>
<keyword evidence="3" id="KW-1185">Reference proteome</keyword>
<gene>
    <name evidence="2" type="ORF">HARCEL1_01080</name>
</gene>
<evidence type="ECO:0000313" key="2">
    <source>
        <dbReference type="EMBL" id="AWB26412.1"/>
    </source>
</evidence>
<dbReference type="GO" id="GO:0016787">
    <property type="term" value="F:hydrolase activity"/>
    <property type="evidence" value="ECO:0007669"/>
    <property type="project" value="UniProtKB-KW"/>
</dbReference>
<evidence type="ECO:0000256" key="1">
    <source>
        <dbReference type="SAM" id="Phobius"/>
    </source>
</evidence>
<dbReference type="KEGG" id="harc:HARCEL1_01080"/>
<protein>
    <submittedName>
        <fullName evidence="2">Metal-dependent hydrolase</fullName>
    </submittedName>
</protein>
<feature type="transmembrane region" description="Helical" evidence="1">
    <location>
        <begin position="64"/>
        <end position="84"/>
    </location>
</feature>
<dbReference type="InterPro" id="IPR007404">
    <property type="entry name" value="YdjM-like"/>
</dbReference>
<organism evidence="2 3">
    <name type="scientific">Halococcoides cellulosivorans</name>
    <dbReference type="NCBI Taxonomy" id="1679096"/>
    <lineage>
        <taxon>Archaea</taxon>
        <taxon>Methanobacteriati</taxon>
        <taxon>Methanobacteriota</taxon>
        <taxon>Stenosarchaea group</taxon>
        <taxon>Halobacteria</taxon>
        <taxon>Halobacteriales</taxon>
        <taxon>Haloarculaceae</taxon>
        <taxon>Halococcoides</taxon>
    </lineage>
</organism>
<accession>A0A2R4WXY9</accession>
<dbReference type="Pfam" id="PF04307">
    <property type="entry name" value="YdjM"/>
    <property type="match status" value="1"/>
</dbReference>
<feature type="transmembrane region" description="Helical" evidence="1">
    <location>
        <begin position="91"/>
        <end position="113"/>
    </location>
</feature>
<dbReference type="Proteomes" id="UP000244727">
    <property type="component" value="Chromosome"/>
</dbReference>
<evidence type="ECO:0000313" key="3">
    <source>
        <dbReference type="Proteomes" id="UP000244727"/>
    </source>
</evidence>
<name>A0A2R4WXY9_9EURY</name>
<proteinExistence type="predicted"/>